<dbReference type="Proteomes" id="UP000625568">
    <property type="component" value="Chromosome 2"/>
</dbReference>
<dbReference type="RefSeq" id="WP_158380435.1">
    <property type="nucleotide sequence ID" value="NZ_CABVPR010000031.1"/>
</dbReference>
<evidence type="ECO:0000313" key="3">
    <source>
        <dbReference type="EMBL" id="QRO79813.1"/>
    </source>
</evidence>
<dbReference type="EMBL" id="CP069483">
    <property type="protein sequence ID" value="QRO79813.1"/>
    <property type="molecule type" value="Genomic_DNA"/>
</dbReference>
<keyword evidence="4" id="KW-1185">Reference proteome</keyword>
<feature type="compositionally biased region" description="Polar residues" evidence="1">
    <location>
        <begin position="13"/>
        <end position="33"/>
    </location>
</feature>
<dbReference type="InterPro" id="IPR036684">
    <property type="entry name" value="Ca_lectin_sf"/>
</dbReference>
<accession>A0A892I3V5</accession>
<dbReference type="AlphaFoldDB" id="A0A892I3V5"/>
<organism evidence="3 4">
    <name type="scientific">Burkholderia dolosa</name>
    <dbReference type="NCBI Taxonomy" id="152500"/>
    <lineage>
        <taxon>Bacteria</taxon>
        <taxon>Pseudomonadati</taxon>
        <taxon>Pseudomonadota</taxon>
        <taxon>Betaproteobacteria</taxon>
        <taxon>Burkholderiales</taxon>
        <taxon>Burkholderiaceae</taxon>
        <taxon>Burkholderia</taxon>
        <taxon>Burkholderia cepacia complex</taxon>
    </lineage>
</organism>
<dbReference type="SUPFAM" id="SSF82026">
    <property type="entry name" value="Calcium-mediated lectin"/>
    <property type="match status" value="1"/>
</dbReference>
<name>A0A892I3V5_9BURK</name>
<feature type="domain" description="Calcium-mediated lectin" evidence="2">
    <location>
        <begin position="10"/>
        <end position="83"/>
    </location>
</feature>
<proteinExistence type="predicted"/>
<reference evidence="3 4" key="1">
    <citation type="submission" date="2021-02" db="EMBL/GenBank/DDBJ databases">
        <title>FDA dAtabase for Regulatory Grade micrObial Sequences (FDA-ARGOS): Supporting development and validation of Infectious Disease Dx tests.</title>
        <authorList>
            <person name="Minogue T."/>
            <person name="Wolcott M."/>
            <person name="Wasieloski L."/>
            <person name="Aguilar W."/>
            <person name="Moore D."/>
            <person name="Jaissle J."/>
            <person name="Tallon L."/>
            <person name="Sadzewicz L."/>
            <person name="Zhao X."/>
            <person name="Boylan J."/>
            <person name="Ott S."/>
            <person name="Bowen H."/>
            <person name="Vavikolanu K."/>
            <person name="Mehta A."/>
            <person name="Aluvathingal J."/>
            <person name="Nadendla S."/>
            <person name="Yan Y."/>
            <person name="Sichtig H."/>
        </authorList>
    </citation>
    <scope>NUCLEOTIDE SEQUENCE [LARGE SCALE GENOMIC DNA]</scope>
    <source>
        <strain evidence="3 4">FDAARGOS_1272</strain>
    </source>
</reference>
<protein>
    <recommendedName>
        <fullName evidence="2">Calcium-mediated lectin domain-containing protein</fullName>
    </recommendedName>
</protein>
<feature type="region of interest" description="Disordered" evidence="1">
    <location>
        <begin position="1"/>
        <end position="33"/>
    </location>
</feature>
<dbReference type="Pfam" id="PF07472">
    <property type="entry name" value="PA-IIL"/>
    <property type="match status" value="1"/>
</dbReference>
<dbReference type="GeneID" id="93129713"/>
<evidence type="ECO:0000313" key="4">
    <source>
        <dbReference type="Proteomes" id="UP000625568"/>
    </source>
</evidence>
<gene>
    <name evidence="3" type="ORF">I6K02_25145</name>
</gene>
<dbReference type="Gene3D" id="2.60.120.400">
    <property type="entry name" value="Calcium-mediated lectin"/>
    <property type="match status" value="1"/>
</dbReference>
<dbReference type="InterPro" id="IPR010907">
    <property type="entry name" value="Ca-mediated_lectin"/>
</dbReference>
<evidence type="ECO:0000256" key="1">
    <source>
        <dbReference type="SAM" id="MobiDB-lite"/>
    </source>
</evidence>
<sequence>MPVHVAHVHQATAGDQTGDSVMGTTQQASGSGNVRITVTSNGKLTPIKSTQSSIDSNLNWGIVGVPDANGHYNDCVVFLNWPIK</sequence>
<evidence type="ECO:0000259" key="2">
    <source>
        <dbReference type="Pfam" id="PF07472"/>
    </source>
</evidence>